<organism evidence="2 3">
    <name type="scientific">Flectobacillus rivi</name>
    <dbReference type="NCBI Taxonomy" id="2984209"/>
    <lineage>
        <taxon>Bacteria</taxon>
        <taxon>Pseudomonadati</taxon>
        <taxon>Bacteroidota</taxon>
        <taxon>Cytophagia</taxon>
        <taxon>Cytophagales</taxon>
        <taxon>Flectobacillaceae</taxon>
        <taxon>Flectobacillus</taxon>
    </lineage>
</organism>
<evidence type="ECO:0000259" key="1">
    <source>
        <dbReference type="Pfam" id="PF18962"/>
    </source>
</evidence>
<dbReference type="EMBL" id="JASHIE010000011">
    <property type="protein sequence ID" value="MDI9876128.1"/>
    <property type="molecule type" value="Genomic_DNA"/>
</dbReference>
<dbReference type="InterPro" id="IPR026444">
    <property type="entry name" value="Secre_tail"/>
</dbReference>
<name>A0ABT6Z4S2_9BACT</name>
<proteinExistence type="predicted"/>
<keyword evidence="3" id="KW-1185">Reference proteome</keyword>
<dbReference type="RefSeq" id="WP_283382504.1">
    <property type="nucleotide sequence ID" value="NZ_JASHIE010000011.1"/>
</dbReference>
<sequence length="1429" mass="155802">MKKALLLLLIYFAYNAKVYSQTPEIIFSGLKSPQNGVICAGQKFTAIFNTRGSFYTGNKFSLQLATWGGSVILNLDTKDSSGFLVGEYPSDDVLSQLNPNEYYYIQIASTAPKIISNQAKQDFRYAKLPKLIHNPISSTTIRKGTALGIDLTGTAMAPLSFTTSEGDNYYINNVESYNSTVRFDVYPQKSGEFKIKEIKNACGQGTVEGNVSLTVHSNTLTLNRKDNMVFCKGVINRLRITKQGTWNTDNKFLLEFSSYSNDKIFVVEATENDSEISFTLPDAISIAPYNVVLKSTSPAMIGDGRTSVDINTSGSAELVPFSKTIVYGNSATLTINTTPLYPLYYELNDGLVGVIEGSWPIEQIVRPTQSTNYKVKYSNTCGQGEGKNVVSINVVDGIKVEDVEKGVYCLNETVKLKFSTLSSTLAIGSTINVHIRFNFSTPFRVAGKVTGINTAEFVIPSSVAEAPGMFAIALSTDKLPIGAYTAYTIEMRKLPTARWSNPMSNLNLDVPKLVNLGLALNGGGDYKVELSTGQTLMSIYGFTNVEGNFWADTTKQFSIKSVSNSCGESSNLNLAFNVSVAPQTSYLKIKSTIKYNSFVCLENTYDLLLEKTGNFANDTKFVLDIVDNYGSAIALNVAEFKNDKLSWKPSANLRSYSSPIYLRPRAVNTQVQGEMLKIRVGQKPEVDISSMTILVDYDERHVIDASVSFATNDDNNTVTLTNGQVFKSGSSYLLFSLPMNGSTTTYTIKSVGNSCATLDINKTITAKYRNREIVMDKNNQFLCKGAKHTITFFETKRIPNSPKGVFQLEISQVGNFGNYTVLKKDITQSPIEIIIPESFKAGWYYIRMKDQSDSTFVSATQWVNYQTNPNIDVSSLDGKNEITINGGEYVALKNNGVRDLEFSGYLASDQNQIFSFNSDALNGSDINFLPRAGGVYKLKTLVNRCGIYDGQSSIKVTLKPTVTWSLKSFSSIYCKNESYIFTLGVKGDLPTSAKFKLLLENSSETSLATIVEVSNSGDYIVKLPSTIKLGSYNLVLRDVAGNKIGQTLTYRVETTPNVVVSGSSIVNANQSTYISAKPVSELFASSSPQMLGYTLTNAQKGIVYYSETNPAYIPVNVSLSQVISLQSVYNECGVGIATGNANIIVNTKSDKVVMTNAPSTTTSNLRLCAGSKSTITFSTQGNFDTNTAFLVQLSDINGENFRTLPSTPTPSVQNSLNFQIPSDLKLGTGYRFRVISNDANSISTTNIFPLTIGAPLVAEFDTTKYSYTANSTALVSLRIKVDGTLPVIASIGKNESSAKNVTIDKLLFEYPVEAMPSAQYKIFAVGSTSCGLGLVGTKSIATLELITGIDDLQSLGVLVGPNPASDYITITSDEPNIKAEIFDMMGQSVFDTELLAGKNQISLQSFANGVYHLKVSKGNKSGTFKVMKF</sequence>
<dbReference type="NCBIfam" id="TIGR04183">
    <property type="entry name" value="Por_Secre_tail"/>
    <property type="match status" value="1"/>
</dbReference>
<accession>A0ABT6Z4S2</accession>
<dbReference type="Proteomes" id="UP001225761">
    <property type="component" value="Unassembled WGS sequence"/>
</dbReference>
<evidence type="ECO:0000313" key="3">
    <source>
        <dbReference type="Proteomes" id="UP001225761"/>
    </source>
</evidence>
<comment type="caution">
    <text evidence="2">The sequence shown here is derived from an EMBL/GenBank/DDBJ whole genome shotgun (WGS) entry which is preliminary data.</text>
</comment>
<dbReference type="Pfam" id="PF18962">
    <property type="entry name" value="Por_Secre_tail"/>
    <property type="match status" value="1"/>
</dbReference>
<evidence type="ECO:0000313" key="2">
    <source>
        <dbReference type="EMBL" id="MDI9876128.1"/>
    </source>
</evidence>
<protein>
    <submittedName>
        <fullName evidence="2">T9SS type A sorting domain-containing protein</fullName>
    </submittedName>
</protein>
<gene>
    <name evidence="2" type="ORF">QM481_16450</name>
</gene>
<feature type="domain" description="Secretion system C-terminal sorting" evidence="1">
    <location>
        <begin position="1361"/>
        <end position="1425"/>
    </location>
</feature>
<reference evidence="2 3" key="1">
    <citation type="submission" date="2023-05" db="EMBL/GenBank/DDBJ databases">
        <title>Novel species of genus Flectobacillus isolated from stream in China.</title>
        <authorList>
            <person name="Lu H."/>
        </authorList>
    </citation>
    <scope>NUCLEOTIDE SEQUENCE [LARGE SCALE GENOMIC DNA]</scope>
    <source>
        <strain evidence="2 3">LFS242W</strain>
    </source>
</reference>